<dbReference type="PANTHER" id="PTHR43081">
    <property type="entry name" value="ADENYLATE CYCLASE, TERMINAL-DIFFERENTIATION SPECIFIC-RELATED"/>
    <property type="match status" value="1"/>
</dbReference>
<dbReference type="CDD" id="cd07302">
    <property type="entry name" value="CHD"/>
    <property type="match status" value="1"/>
</dbReference>
<gene>
    <name evidence="3" type="ORF">PCOR1329_LOCUS51886</name>
</gene>
<dbReference type="Proteomes" id="UP001189429">
    <property type="component" value="Unassembled WGS sequence"/>
</dbReference>
<dbReference type="InterPro" id="IPR029787">
    <property type="entry name" value="Nucleotide_cyclase"/>
</dbReference>
<dbReference type="Pfam" id="PF00211">
    <property type="entry name" value="Guanylate_cyc"/>
    <property type="match status" value="1"/>
</dbReference>
<protein>
    <recommendedName>
        <fullName evidence="2">Guanylate cyclase domain-containing protein</fullName>
    </recommendedName>
</protein>
<feature type="compositionally biased region" description="Low complexity" evidence="1">
    <location>
        <begin position="69"/>
        <end position="85"/>
    </location>
</feature>
<keyword evidence="4" id="KW-1185">Reference proteome</keyword>
<feature type="region of interest" description="Disordered" evidence="1">
    <location>
        <begin position="1"/>
        <end position="40"/>
    </location>
</feature>
<proteinExistence type="predicted"/>
<organism evidence="3 4">
    <name type="scientific">Prorocentrum cordatum</name>
    <dbReference type="NCBI Taxonomy" id="2364126"/>
    <lineage>
        <taxon>Eukaryota</taxon>
        <taxon>Sar</taxon>
        <taxon>Alveolata</taxon>
        <taxon>Dinophyceae</taxon>
        <taxon>Prorocentrales</taxon>
        <taxon>Prorocentraceae</taxon>
        <taxon>Prorocentrum</taxon>
    </lineage>
</organism>
<evidence type="ECO:0000313" key="4">
    <source>
        <dbReference type="Proteomes" id="UP001189429"/>
    </source>
</evidence>
<feature type="region of interest" description="Disordered" evidence="1">
    <location>
        <begin position="1080"/>
        <end position="1104"/>
    </location>
</feature>
<feature type="domain" description="Guanylate cyclase" evidence="2">
    <location>
        <begin position="730"/>
        <end position="857"/>
    </location>
</feature>
<dbReference type="PROSITE" id="PS50125">
    <property type="entry name" value="GUANYLATE_CYCLASE_2"/>
    <property type="match status" value="1"/>
</dbReference>
<accession>A0ABN9UV33</accession>
<sequence>MGAQRPHTQFCDEEMAFSPQPLPLGASRPNAKSPSAASDGLDSWAMDRVMLEATSGWVQEMSGGLPLDSPGTRSRWSPRSGRSRTAPSGVSPFPRLIHGTSRSDVSPWSTQRGVSRCTTDHRATAAAIMSLYRPAALVSRGPRFQVSFRQAMTCLPIMMVLVVWGCMFYMMESNLSWIRGQAIETCLDACHDQESAIEVIVYNNVTVAAFHRLLQSVSKGVTQDIKWPADHAVDAVWGYMRTAHALNSSWDGASAAQRSEVRYRAMVEIPVCNSDMEYTTRGWAASKPMLAFRSQRLWQRASASLIDGVYVSFAEGQFAGVAMRKNRSRACCPRDDLSYFDAGESNGSILAWSGDPVDVNGTEVASPEGVGLPQQAAVQEWLATAGNASSPTAAPAQGGWSEVYSGESDMRISWTVPLAYCGDYSCMSGVIAAEIAVRTVDFEALLTPGGGAVDYGENQDLLIQVAKDGRGSIFLVNHVSMRFPDQEGLLLSSSRQTELGIMAENSDQGIISTVSQAILDRYGSWNASTLQTEQPIFKVNLTAAAEGRFIECDAFEQSEHCFQIGTQSIAMDGATCWLAVVALPASLFNAAVVARSEEQLNEITMLNEESKVAVNEARVAMVFAFAGVAAVSIVVGLGLGCSISEPLRNLTALMQLLGNLKCMRETDAFRPLRSGRRSRIKDISRLEETFCTSLRAIEDFARFVPESVVQRIVDDKPRATRLHVDKKEVTIMFCTIKDFDETFFSSPEFATKCYAAMTHAAERFRGTVSEILSSGILVYWNTPDHVNNHKAWACAAALSIKQAIEKLNEQVNGPGRIPLRVQIGLHSGTVLAGNIGSDKFMKFGCLGDAVNLASRVAGLCNIFGVPIVASSATVDELIESHVFFTRKLARVTVVGRREPTEVYELLGRERSEHTEGAAATPPVFQDEAVAPTPKSRPEVSTPWRATTATSGNMGGGGPHKLAKGCVPWCAASVRCAASPTAMMEAAGAAVPGIMDCVSPGHSSNCGGRQVREASPHGHERRSEWEDVVSPATRQGTREYEQALEAYVNHDFEHALALAAKLAREGDVPAQRLIERIGEVEQEERDLPEEERSPWTGDWRVTKKK</sequence>
<evidence type="ECO:0000259" key="2">
    <source>
        <dbReference type="PROSITE" id="PS50125"/>
    </source>
</evidence>
<feature type="region of interest" description="Disordered" evidence="1">
    <location>
        <begin position="60"/>
        <end position="96"/>
    </location>
</feature>
<dbReference type="Gene3D" id="3.30.70.1230">
    <property type="entry name" value="Nucleotide cyclase"/>
    <property type="match status" value="1"/>
</dbReference>
<name>A0ABN9UV33_9DINO</name>
<evidence type="ECO:0000313" key="3">
    <source>
        <dbReference type="EMBL" id="CAK0863848.1"/>
    </source>
</evidence>
<evidence type="ECO:0000256" key="1">
    <source>
        <dbReference type="SAM" id="MobiDB-lite"/>
    </source>
</evidence>
<dbReference type="InterPro" id="IPR050697">
    <property type="entry name" value="Adenylyl/Guanylyl_Cyclase_3/4"/>
</dbReference>
<feature type="compositionally biased region" description="Basic and acidic residues" evidence="1">
    <location>
        <begin position="1009"/>
        <end position="1020"/>
    </location>
</feature>
<dbReference type="SUPFAM" id="SSF55073">
    <property type="entry name" value="Nucleotide cyclase"/>
    <property type="match status" value="1"/>
</dbReference>
<feature type="region of interest" description="Disordered" evidence="1">
    <location>
        <begin position="1001"/>
        <end position="1020"/>
    </location>
</feature>
<dbReference type="SMART" id="SM00044">
    <property type="entry name" value="CYCc"/>
    <property type="match status" value="1"/>
</dbReference>
<dbReference type="PANTHER" id="PTHR43081:SF1">
    <property type="entry name" value="ADENYLATE CYCLASE, TERMINAL-DIFFERENTIATION SPECIFIC"/>
    <property type="match status" value="1"/>
</dbReference>
<comment type="caution">
    <text evidence="3">The sequence shown here is derived from an EMBL/GenBank/DDBJ whole genome shotgun (WGS) entry which is preliminary data.</text>
</comment>
<dbReference type="EMBL" id="CAUYUJ010016305">
    <property type="protein sequence ID" value="CAK0863848.1"/>
    <property type="molecule type" value="Genomic_DNA"/>
</dbReference>
<dbReference type="InterPro" id="IPR001054">
    <property type="entry name" value="A/G_cyclase"/>
</dbReference>
<reference evidence="3" key="1">
    <citation type="submission" date="2023-10" db="EMBL/GenBank/DDBJ databases">
        <authorList>
            <person name="Chen Y."/>
            <person name="Shah S."/>
            <person name="Dougan E. K."/>
            <person name="Thang M."/>
            <person name="Chan C."/>
        </authorList>
    </citation>
    <scope>NUCLEOTIDE SEQUENCE [LARGE SCALE GENOMIC DNA]</scope>
</reference>